<dbReference type="GeneID" id="89949194"/>
<feature type="region of interest" description="Disordered" evidence="1">
    <location>
        <begin position="1"/>
        <end position="109"/>
    </location>
</feature>
<accession>A0AAN7DEX3</accession>
<evidence type="ECO:0000313" key="3">
    <source>
        <dbReference type="Proteomes" id="UP001304243"/>
    </source>
</evidence>
<organism evidence="2 3">
    <name type="scientific">Mucor velutinosus</name>
    <dbReference type="NCBI Taxonomy" id="708070"/>
    <lineage>
        <taxon>Eukaryota</taxon>
        <taxon>Fungi</taxon>
        <taxon>Fungi incertae sedis</taxon>
        <taxon>Mucoromycota</taxon>
        <taxon>Mucoromycotina</taxon>
        <taxon>Mucoromycetes</taxon>
        <taxon>Mucorales</taxon>
        <taxon>Mucorineae</taxon>
        <taxon>Mucoraceae</taxon>
        <taxon>Mucor</taxon>
    </lineage>
</organism>
<comment type="caution">
    <text evidence="2">The sequence shown here is derived from an EMBL/GenBank/DDBJ whole genome shotgun (WGS) entry which is preliminary data.</text>
</comment>
<proteinExistence type="predicted"/>
<feature type="compositionally biased region" description="Polar residues" evidence="1">
    <location>
        <begin position="41"/>
        <end position="69"/>
    </location>
</feature>
<dbReference type="AlphaFoldDB" id="A0AAN7DEX3"/>
<feature type="compositionally biased region" description="Low complexity" evidence="1">
    <location>
        <begin position="79"/>
        <end position="93"/>
    </location>
</feature>
<dbReference type="RefSeq" id="XP_064680172.1">
    <property type="nucleotide sequence ID" value="XM_064824795.1"/>
</dbReference>
<feature type="compositionally biased region" description="Basic and acidic residues" evidence="1">
    <location>
        <begin position="94"/>
        <end position="109"/>
    </location>
</feature>
<feature type="compositionally biased region" description="Basic and acidic residues" evidence="1">
    <location>
        <begin position="22"/>
        <end position="39"/>
    </location>
</feature>
<sequence>MHQIQWTRKDQISSSSSSNASTKEKLKNEYHQQRPDKGQRSYLSLITTTDRPDITQSSDINQRTSMHQRQYTRKYHIISSSSNSSSNASSNDSSLEKPNNERHQRPAKD</sequence>
<dbReference type="Proteomes" id="UP001304243">
    <property type="component" value="Unassembled WGS sequence"/>
</dbReference>
<reference evidence="2 3" key="1">
    <citation type="submission" date="2022-11" db="EMBL/GenBank/DDBJ databases">
        <title>Mucor velutinosus strain NIH1002 WGS.</title>
        <authorList>
            <person name="Subramanian P."/>
            <person name="Mullikin J.C."/>
            <person name="Segre J.A."/>
            <person name="Zelazny A.M."/>
        </authorList>
    </citation>
    <scope>NUCLEOTIDE SEQUENCE [LARGE SCALE GENOMIC DNA]</scope>
    <source>
        <strain evidence="2 3">NIH1002</strain>
    </source>
</reference>
<gene>
    <name evidence="2" type="ORF">ATC70_005508</name>
</gene>
<keyword evidence="3" id="KW-1185">Reference proteome</keyword>
<evidence type="ECO:0000313" key="2">
    <source>
        <dbReference type="EMBL" id="KAK4513506.1"/>
    </source>
</evidence>
<name>A0AAN7DEX3_9FUNG</name>
<evidence type="ECO:0000256" key="1">
    <source>
        <dbReference type="SAM" id="MobiDB-lite"/>
    </source>
</evidence>
<protein>
    <submittedName>
        <fullName evidence="2">Uncharacterized protein</fullName>
    </submittedName>
</protein>
<dbReference type="EMBL" id="JASEJX010000016">
    <property type="protein sequence ID" value="KAK4513506.1"/>
    <property type="molecule type" value="Genomic_DNA"/>
</dbReference>